<dbReference type="InterPro" id="IPR036236">
    <property type="entry name" value="Znf_C2H2_sf"/>
</dbReference>
<evidence type="ECO:0000256" key="5">
    <source>
        <dbReference type="ARBA" id="ARBA00022833"/>
    </source>
</evidence>
<dbReference type="GO" id="GO:0006351">
    <property type="term" value="P:DNA-templated transcription"/>
    <property type="evidence" value="ECO:0007669"/>
    <property type="project" value="InterPro"/>
</dbReference>
<dbReference type="PhylomeDB" id="A0A060T550"/>
<dbReference type="GO" id="GO:0000981">
    <property type="term" value="F:DNA-binding transcription factor activity, RNA polymerase II-specific"/>
    <property type="evidence" value="ECO:0007669"/>
    <property type="project" value="InterPro"/>
</dbReference>
<name>A0A060T550_BLAAD</name>
<dbReference type="Pfam" id="PF04082">
    <property type="entry name" value="Fungal_trans"/>
    <property type="match status" value="1"/>
</dbReference>
<evidence type="ECO:0000256" key="4">
    <source>
        <dbReference type="ARBA" id="ARBA00022771"/>
    </source>
</evidence>
<evidence type="ECO:0000259" key="8">
    <source>
        <dbReference type="PROSITE" id="PS50157"/>
    </source>
</evidence>
<evidence type="ECO:0000256" key="2">
    <source>
        <dbReference type="ARBA" id="ARBA00022723"/>
    </source>
</evidence>
<keyword evidence="2" id="KW-0479">Metal-binding</keyword>
<dbReference type="AlphaFoldDB" id="A0A060T550"/>
<evidence type="ECO:0000313" key="9">
    <source>
        <dbReference type="EMBL" id="CDP35949.1"/>
    </source>
</evidence>
<reference evidence="9" key="2">
    <citation type="submission" date="2014-06" db="EMBL/GenBank/DDBJ databases">
        <title>The complete genome of Blastobotrys (Arxula) adeninivorans LS3 - a yeast of biotechnological interest.</title>
        <authorList>
            <person name="Kunze G."/>
            <person name="Gaillardin C."/>
            <person name="Czernicka M."/>
            <person name="Durrens P."/>
            <person name="Martin T."/>
            <person name="Boer E."/>
            <person name="Gabaldon T."/>
            <person name="Cruz J."/>
            <person name="Talla E."/>
            <person name="Marck C."/>
            <person name="Goffeau A."/>
            <person name="Barbe V."/>
            <person name="Baret P."/>
            <person name="Baronian K."/>
            <person name="Beier S."/>
            <person name="Bleykasten C."/>
            <person name="Bode R."/>
            <person name="Casaregola S."/>
            <person name="Despons L."/>
            <person name="Fairhead C."/>
            <person name="Giersberg M."/>
            <person name="Gierski P."/>
            <person name="Hahnel U."/>
            <person name="Hartmann A."/>
            <person name="Jankowska D."/>
            <person name="Jubin C."/>
            <person name="Jung P."/>
            <person name="Lafontaine I."/>
            <person name="Leh-Louis V."/>
            <person name="Lemaire M."/>
            <person name="Marcet-Houben M."/>
            <person name="Mascher M."/>
            <person name="Morel G."/>
            <person name="Richard G.-F."/>
            <person name="Riechen J."/>
            <person name="Sacerdot C."/>
            <person name="Sarkar A."/>
            <person name="Savel G."/>
            <person name="Schacherer J."/>
            <person name="Sherman D."/>
            <person name="Straub M.-L."/>
            <person name="Stein N."/>
            <person name="Thierry A."/>
            <person name="Trautwein-Schult A."/>
            <person name="Westhof E."/>
            <person name="Worch S."/>
            <person name="Dujon B."/>
            <person name="Souciet J.-L."/>
            <person name="Wincker P."/>
            <person name="Scholz U."/>
            <person name="Neuveglise N."/>
        </authorList>
    </citation>
    <scope>NUCLEOTIDE SEQUENCE</scope>
    <source>
        <strain evidence="9">LS3</strain>
    </source>
</reference>
<evidence type="ECO:0000256" key="6">
    <source>
        <dbReference type="ARBA" id="ARBA00023242"/>
    </source>
</evidence>
<dbReference type="Pfam" id="PF00096">
    <property type="entry name" value="zf-C2H2"/>
    <property type="match status" value="2"/>
</dbReference>
<keyword evidence="6" id="KW-0539">Nucleus</keyword>
<dbReference type="GO" id="GO:0008270">
    <property type="term" value="F:zinc ion binding"/>
    <property type="evidence" value="ECO:0007669"/>
    <property type="project" value="UniProtKB-KW"/>
</dbReference>
<dbReference type="PANTHER" id="PTHR40626:SF11">
    <property type="entry name" value="ZINC FINGER PROTEIN YPR022C"/>
    <property type="match status" value="1"/>
</dbReference>
<organism evidence="9">
    <name type="scientific">Blastobotrys adeninivorans</name>
    <name type="common">Yeast</name>
    <name type="synonym">Arxula adeninivorans</name>
    <dbReference type="NCBI Taxonomy" id="409370"/>
    <lineage>
        <taxon>Eukaryota</taxon>
        <taxon>Fungi</taxon>
        <taxon>Dikarya</taxon>
        <taxon>Ascomycota</taxon>
        <taxon>Saccharomycotina</taxon>
        <taxon>Dipodascomycetes</taxon>
        <taxon>Dipodascales</taxon>
        <taxon>Trichomonascaceae</taxon>
        <taxon>Blastobotrys</taxon>
    </lineage>
</organism>
<feature type="domain" description="C2H2-type" evidence="8">
    <location>
        <begin position="37"/>
        <end position="65"/>
    </location>
</feature>
<dbReference type="FunFam" id="3.30.160.60:FF:002343">
    <property type="entry name" value="Zinc finger protein 33A"/>
    <property type="match status" value="1"/>
</dbReference>
<dbReference type="PROSITE" id="PS50157">
    <property type="entry name" value="ZINC_FINGER_C2H2_2"/>
    <property type="match status" value="2"/>
</dbReference>
<comment type="subcellular location">
    <subcellularLocation>
        <location evidence="1">Nucleus</location>
    </subcellularLocation>
</comment>
<dbReference type="InterPro" id="IPR013087">
    <property type="entry name" value="Znf_C2H2_type"/>
</dbReference>
<keyword evidence="3" id="KW-0677">Repeat</keyword>
<accession>A0A060T550</accession>
<dbReference type="PANTHER" id="PTHR40626">
    <property type="entry name" value="MIP31509P"/>
    <property type="match status" value="1"/>
</dbReference>
<dbReference type="EMBL" id="HG937692">
    <property type="protein sequence ID" value="CDP35949.1"/>
    <property type="molecule type" value="Genomic_DNA"/>
</dbReference>
<keyword evidence="5" id="KW-0862">Zinc</keyword>
<evidence type="ECO:0000256" key="1">
    <source>
        <dbReference type="ARBA" id="ARBA00004123"/>
    </source>
</evidence>
<dbReference type="SUPFAM" id="SSF57667">
    <property type="entry name" value="beta-beta-alpha zinc fingers"/>
    <property type="match status" value="1"/>
</dbReference>
<dbReference type="InterPro" id="IPR051059">
    <property type="entry name" value="VerF-like"/>
</dbReference>
<feature type="domain" description="C2H2-type" evidence="8">
    <location>
        <begin position="9"/>
        <end position="36"/>
    </location>
</feature>
<gene>
    <name evidence="9" type="ORF">GNLVRS02_ARAD1B01474g</name>
</gene>
<dbReference type="SMART" id="SM00355">
    <property type="entry name" value="ZnF_C2H2"/>
    <property type="match status" value="2"/>
</dbReference>
<protein>
    <submittedName>
        <fullName evidence="9">ARAD1B01474p</fullName>
    </submittedName>
</protein>
<keyword evidence="4 7" id="KW-0863">Zinc-finger</keyword>
<evidence type="ECO:0000256" key="3">
    <source>
        <dbReference type="ARBA" id="ARBA00022737"/>
    </source>
</evidence>
<dbReference type="CDD" id="cd12148">
    <property type="entry name" value="fungal_TF_MHR"/>
    <property type="match status" value="1"/>
</dbReference>
<dbReference type="GO" id="GO:0005634">
    <property type="term" value="C:nucleus"/>
    <property type="evidence" value="ECO:0007669"/>
    <property type="project" value="UniProtKB-SubCell"/>
</dbReference>
<sequence>MPARSRTVRPCHVCNRQFFKKEHLTRHMRTHTKEKPFMCPACGKAFVRRDTLTRHVKSRHSEQRKGSIISTSSVSSVTSIVLSDSSSPDYVSGIKIEDPNDWPFVENEKFNLPFVPVKMGVELAQFQCKPNNSMLEHLPSIDERQLYRSLATFSIAIQGDPLPCPSFLKTCLELFFTNFNKNFPLFHIQTLKEMDNLSDPLLHLSMCTIGSLFLDSRDAQVQGRQLFNRVHSCLLSKWGQVFVNQSDLSTGQAAVLLQTYALLSEDSCYLRLAESFHGSVIAWARHEGIVDGPAYRDSGSDDWLQWVRQEEVNRLVSLLYLHDAELAQLFHHEPVLRHDTRRCPRTAINSLFTAPIAEEWSQHALELKSANQNHEMHSESSRFPSFTINGCSEMAAYTIIEGIGASVCEYIVMDGLDDASIADFTNDLINWYKIYSSNRDRMQTDSLYLMALWHNIFINMYANVKLLEAATGKHGPNAVKESHTKLAEWANSDFALRSAIHCLLMLKTLEMAFDRVESAFHLSRCLFQAAICWYCFQQGGETANLPEVQLEEISCVDAYDNNVMLDIYADALDAVGVFSSFVRVIKRTQPWGAQHRLSNVLTKLVDEETLLFNVIDQWPEN</sequence>
<dbReference type="Gene3D" id="3.30.160.60">
    <property type="entry name" value="Classic Zinc Finger"/>
    <property type="match status" value="2"/>
</dbReference>
<evidence type="ECO:0000256" key="7">
    <source>
        <dbReference type="PROSITE-ProRule" id="PRU00042"/>
    </source>
</evidence>
<dbReference type="GO" id="GO:0000785">
    <property type="term" value="C:chromatin"/>
    <property type="evidence" value="ECO:0007669"/>
    <property type="project" value="TreeGrafter"/>
</dbReference>
<proteinExistence type="predicted"/>
<reference evidence="9" key="1">
    <citation type="submission" date="2014-02" db="EMBL/GenBank/DDBJ databases">
        <authorList>
            <person name="Genoscope - CEA"/>
        </authorList>
    </citation>
    <scope>NUCLEOTIDE SEQUENCE</scope>
    <source>
        <strain evidence="9">LS3</strain>
    </source>
</reference>
<dbReference type="InterPro" id="IPR007219">
    <property type="entry name" value="XnlR_reg_dom"/>
</dbReference>
<dbReference type="PROSITE" id="PS00028">
    <property type="entry name" value="ZINC_FINGER_C2H2_1"/>
    <property type="match status" value="2"/>
</dbReference>
<dbReference type="GO" id="GO:0000978">
    <property type="term" value="F:RNA polymerase II cis-regulatory region sequence-specific DNA binding"/>
    <property type="evidence" value="ECO:0007669"/>
    <property type="project" value="InterPro"/>
</dbReference>